<sequence>MSTKNSEAISRRHYKIKASINVWMTSNADVDLSSTQEFTDLRNAFKAILSECKAEPLNITVLDKMLQQAEERRAATACAERLENMDKMLFIQLCQNLGPSLSQEWLNKSIGMNQLAEDTTPSKDDTQLATEHTTTDLDHISESTTPEADGNKLMWGFTQRIIPDLSNAKNESFQPAQLPSSQPDEIEPHTPRAILRTKRRTRHGERSSGKRLKIQRPQDKQGELDNQYSVDQSEASEPFTDDCSEASTEYCGDKNIENDSDGITKDYVHQST</sequence>
<feature type="compositionally biased region" description="Basic residues" evidence="1">
    <location>
        <begin position="195"/>
        <end position="214"/>
    </location>
</feature>
<feature type="region of interest" description="Disordered" evidence="1">
    <location>
        <begin position="171"/>
        <end position="272"/>
    </location>
</feature>
<gene>
    <name evidence="2" type="ORF">BKA55DRAFT_586066</name>
</gene>
<accession>A0A9P9JT46</accession>
<evidence type="ECO:0000256" key="1">
    <source>
        <dbReference type="SAM" id="MobiDB-lite"/>
    </source>
</evidence>
<dbReference type="OrthoDB" id="5053870at2759"/>
<name>A0A9P9JT46_FUSRE</name>
<keyword evidence="3" id="KW-1185">Reference proteome</keyword>
<dbReference type="EMBL" id="JAGMUX010000033">
    <property type="protein sequence ID" value="KAH7208420.1"/>
    <property type="molecule type" value="Genomic_DNA"/>
</dbReference>
<organism evidence="2 3">
    <name type="scientific">Fusarium redolens</name>
    <dbReference type="NCBI Taxonomy" id="48865"/>
    <lineage>
        <taxon>Eukaryota</taxon>
        <taxon>Fungi</taxon>
        <taxon>Dikarya</taxon>
        <taxon>Ascomycota</taxon>
        <taxon>Pezizomycotina</taxon>
        <taxon>Sordariomycetes</taxon>
        <taxon>Hypocreomycetidae</taxon>
        <taxon>Hypocreales</taxon>
        <taxon>Nectriaceae</taxon>
        <taxon>Fusarium</taxon>
        <taxon>Fusarium redolens species complex</taxon>
    </lineage>
</organism>
<evidence type="ECO:0000313" key="2">
    <source>
        <dbReference type="EMBL" id="KAH7208420.1"/>
    </source>
</evidence>
<feature type="region of interest" description="Disordered" evidence="1">
    <location>
        <begin position="132"/>
        <end position="152"/>
    </location>
</feature>
<proteinExistence type="predicted"/>
<dbReference type="RefSeq" id="XP_046041323.1">
    <property type="nucleotide sequence ID" value="XM_046194526.1"/>
</dbReference>
<feature type="compositionally biased region" description="Basic and acidic residues" evidence="1">
    <location>
        <begin position="251"/>
        <end position="272"/>
    </location>
</feature>
<feature type="compositionally biased region" description="Polar residues" evidence="1">
    <location>
        <begin position="171"/>
        <end position="183"/>
    </location>
</feature>
<dbReference type="Proteomes" id="UP000720189">
    <property type="component" value="Unassembled WGS sequence"/>
</dbReference>
<dbReference type="AlphaFoldDB" id="A0A9P9JT46"/>
<comment type="caution">
    <text evidence="2">The sequence shown here is derived from an EMBL/GenBank/DDBJ whole genome shotgun (WGS) entry which is preliminary data.</text>
</comment>
<protein>
    <submittedName>
        <fullName evidence="2">Uncharacterized protein</fullName>
    </submittedName>
</protein>
<reference evidence="2" key="1">
    <citation type="journal article" date="2021" name="Nat. Commun.">
        <title>Genetic determinants of endophytism in the Arabidopsis root mycobiome.</title>
        <authorList>
            <person name="Mesny F."/>
            <person name="Miyauchi S."/>
            <person name="Thiergart T."/>
            <person name="Pickel B."/>
            <person name="Atanasova L."/>
            <person name="Karlsson M."/>
            <person name="Huettel B."/>
            <person name="Barry K.W."/>
            <person name="Haridas S."/>
            <person name="Chen C."/>
            <person name="Bauer D."/>
            <person name="Andreopoulos W."/>
            <person name="Pangilinan J."/>
            <person name="LaButti K."/>
            <person name="Riley R."/>
            <person name="Lipzen A."/>
            <person name="Clum A."/>
            <person name="Drula E."/>
            <person name="Henrissat B."/>
            <person name="Kohler A."/>
            <person name="Grigoriev I.V."/>
            <person name="Martin F.M."/>
            <person name="Hacquard S."/>
        </authorList>
    </citation>
    <scope>NUCLEOTIDE SEQUENCE</scope>
    <source>
        <strain evidence="2">MPI-CAGE-AT-0023</strain>
    </source>
</reference>
<feature type="compositionally biased region" description="Polar residues" evidence="1">
    <location>
        <begin position="224"/>
        <end position="235"/>
    </location>
</feature>
<dbReference type="GeneID" id="70224480"/>
<evidence type="ECO:0000313" key="3">
    <source>
        <dbReference type="Proteomes" id="UP000720189"/>
    </source>
</evidence>